<feature type="compositionally biased region" description="Polar residues" evidence="1">
    <location>
        <begin position="319"/>
        <end position="331"/>
    </location>
</feature>
<dbReference type="CDD" id="cd20746">
    <property type="entry name" value="FIX_Ntox15_NUC_DUF4112_RhsA-like"/>
    <property type="match status" value="1"/>
</dbReference>
<feature type="compositionally biased region" description="Low complexity" evidence="1">
    <location>
        <begin position="105"/>
        <end position="114"/>
    </location>
</feature>
<protein>
    <recommendedName>
        <fullName evidence="5">Bacterial CdiA-CT RNAse A domain-containing protein</fullName>
    </recommendedName>
</protein>
<evidence type="ECO:0000256" key="1">
    <source>
        <dbReference type="SAM" id="MobiDB-lite"/>
    </source>
</evidence>
<feature type="compositionally biased region" description="Basic and acidic residues" evidence="1">
    <location>
        <begin position="303"/>
        <end position="318"/>
    </location>
</feature>
<keyword evidence="4" id="KW-1185">Reference proteome</keyword>
<feature type="region of interest" description="Disordered" evidence="1">
    <location>
        <begin position="242"/>
        <end position="336"/>
    </location>
</feature>
<evidence type="ECO:0000256" key="2">
    <source>
        <dbReference type="SAM" id="Phobius"/>
    </source>
</evidence>
<dbReference type="EMBL" id="CP089982">
    <property type="protein sequence ID" value="WXA94760.1"/>
    <property type="molecule type" value="Genomic_DNA"/>
</dbReference>
<keyword evidence="2" id="KW-1133">Transmembrane helix</keyword>
<feature type="transmembrane region" description="Helical" evidence="2">
    <location>
        <begin position="32"/>
        <end position="53"/>
    </location>
</feature>
<gene>
    <name evidence="3" type="ORF">LZC95_51115</name>
</gene>
<feature type="compositionally biased region" description="Gly residues" evidence="1">
    <location>
        <begin position="94"/>
        <end position="103"/>
    </location>
</feature>
<feature type="compositionally biased region" description="Gly residues" evidence="1">
    <location>
        <begin position="115"/>
        <end position="144"/>
    </location>
</feature>
<dbReference type="InterPro" id="IPR049802">
    <property type="entry name" value="RhsC-like_FIX"/>
</dbReference>
<keyword evidence="2" id="KW-0472">Membrane</keyword>
<organism evidence="3 4">
    <name type="scientific">Pendulispora brunnea</name>
    <dbReference type="NCBI Taxonomy" id="2905690"/>
    <lineage>
        <taxon>Bacteria</taxon>
        <taxon>Pseudomonadati</taxon>
        <taxon>Myxococcota</taxon>
        <taxon>Myxococcia</taxon>
        <taxon>Myxococcales</taxon>
        <taxon>Sorangiineae</taxon>
        <taxon>Pendulisporaceae</taxon>
        <taxon>Pendulispora</taxon>
    </lineage>
</organism>
<accession>A0ABZ2KCF1</accession>
<name>A0ABZ2KCF1_9BACT</name>
<keyword evidence="2" id="KW-0812">Transmembrane</keyword>
<sequence>MNASGRRRVNGEIPGASRVLARLFFDRRGVSAVEYGLLLVAILLLVAAGYRLLGKGNTEATRHAERTLQGESEAFNSGGGIHTTSAGSDNAPGGTTGEPGGGSSDNATADNGTGTNDGAGGTGGEGAGGGAENGGSSGGGDKGGGGGFWGGVGNFFKGAIQGDFGGDHGWSGLAGQVVTGFIPVVGQIADVRDTVAGIKAVVQGKPGGWAQLGGAAVAWVPGVGDLAKAGLKGARHADEAAKAAEEVAEGAGKGADEAAEGAGKGADEAAGAAKHSRADAARLLDESEGRQFGNGTGHARAHVPREGQDPAKLAESRRNANGNPYENNTVFRSGRQGEQALRDIMNSRADDLANLRPGDPPVRGEYTFRNTVEGLNSANGGAATRVQITRATYTIVRLPDGKLHLIHFAPHAN</sequence>
<reference evidence="3 4" key="1">
    <citation type="submission" date="2021-12" db="EMBL/GenBank/DDBJ databases">
        <title>Discovery of the Pendulisporaceae a myxobacterial family with distinct sporulation behavior and unique specialized metabolism.</title>
        <authorList>
            <person name="Garcia R."/>
            <person name="Popoff A."/>
            <person name="Bader C.D."/>
            <person name="Loehr J."/>
            <person name="Walesch S."/>
            <person name="Walt C."/>
            <person name="Boldt J."/>
            <person name="Bunk B."/>
            <person name="Haeckl F.J.F.P.J."/>
            <person name="Gunesch A.P."/>
            <person name="Birkelbach J."/>
            <person name="Nuebel U."/>
            <person name="Pietschmann T."/>
            <person name="Bach T."/>
            <person name="Mueller R."/>
        </authorList>
    </citation>
    <scope>NUCLEOTIDE SEQUENCE [LARGE SCALE GENOMIC DNA]</scope>
    <source>
        <strain evidence="3 4">MSr12523</strain>
    </source>
</reference>
<proteinExistence type="predicted"/>
<evidence type="ECO:0008006" key="5">
    <source>
        <dbReference type="Google" id="ProtNLM"/>
    </source>
</evidence>
<dbReference type="RefSeq" id="WP_394845371.1">
    <property type="nucleotide sequence ID" value="NZ_CP089982.1"/>
</dbReference>
<feature type="compositionally biased region" description="Basic and acidic residues" evidence="1">
    <location>
        <begin position="276"/>
        <end position="289"/>
    </location>
</feature>
<dbReference type="Proteomes" id="UP001379533">
    <property type="component" value="Chromosome"/>
</dbReference>
<feature type="region of interest" description="Disordered" evidence="1">
    <location>
        <begin position="69"/>
        <end position="144"/>
    </location>
</feature>
<evidence type="ECO:0000313" key="3">
    <source>
        <dbReference type="EMBL" id="WXA94760.1"/>
    </source>
</evidence>
<evidence type="ECO:0000313" key="4">
    <source>
        <dbReference type="Proteomes" id="UP001379533"/>
    </source>
</evidence>